<protein>
    <recommendedName>
        <fullName evidence="14">BED-type domain-containing protein</fullName>
    </recommendedName>
</protein>
<dbReference type="Pfam" id="PF03567">
    <property type="entry name" value="Sulfotransfer_2"/>
    <property type="match status" value="1"/>
</dbReference>
<feature type="domain" description="BED-type" evidence="14">
    <location>
        <begin position="170"/>
        <end position="225"/>
    </location>
</feature>
<name>A0A9P0TJG6_PIEBR</name>
<keyword evidence="6 13" id="KW-0863">Zinc-finger</keyword>
<comment type="caution">
    <text evidence="15">The sequence shown here is derived from an EMBL/GenBank/DDBJ whole genome shotgun (WGS) entry which is preliminary data.</text>
</comment>
<evidence type="ECO:0000256" key="6">
    <source>
        <dbReference type="ARBA" id="ARBA00022771"/>
    </source>
</evidence>
<dbReference type="InterPro" id="IPR007734">
    <property type="entry name" value="Heparan_SO4_2-O-STrfase"/>
</dbReference>
<evidence type="ECO:0000256" key="10">
    <source>
        <dbReference type="ARBA" id="ARBA00023034"/>
    </source>
</evidence>
<keyword evidence="8" id="KW-0735">Signal-anchor</keyword>
<accession>A0A9P0TJG6</accession>
<evidence type="ECO:0000256" key="2">
    <source>
        <dbReference type="ARBA" id="ARBA00010569"/>
    </source>
</evidence>
<evidence type="ECO:0000256" key="7">
    <source>
        <dbReference type="ARBA" id="ARBA00022833"/>
    </source>
</evidence>
<evidence type="ECO:0000256" key="11">
    <source>
        <dbReference type="ARBA" id="ARBA00023136"/>
    </source>
</evidence>
<sequence length="1275" mass="148794">MPRYESDIWKHYKLLKLTGKKKHTACRYCDREYKNSNPTRCATHLVQCDNCPEDIRESLKGQLPKSVRAKIFHPNYKQFVHRKEVRQNIKTRHMVWEHFKSIKKPGMKKHAICIYCNFEVLEISILRLLAHIKRCEKIPEEIKKKFIELDLERYLPNNSYDPRIVIKKTFARPKVWEHYNILEQTGYKRHASCKYCGVEYRCSNATRLVVHLCRCVNCPENVKEKFMYGYHMNIDPPKSETSKKLCNRPAVNPHLSRPNRAATAGKPASDIWQYFSIISEVGYKKHGSCIYCGKEYKHCNATRLLKHIVVECDECPAHVKKNYLADVSGSESSDDEDIHTPPPPNKLVTTVKVEVHSEHEDEVMETSCATHSSIDPLENIEETYEKSVRKRQTIDTDNDKIDRALARAIFASDVPHDILESKYWKKAFHLLRPNYNIPSVHDINRLFDDDCSRLNNEIDIEIANASTLSITYFIEEINIKEHLLCYIAMTPKPVCYEIKLMKTAKGTKDIQNLEETTSIINKIGCDKIVTFIYEKPYYEKSLKILPNIFFTQCLYNTLYSWFENLIKDSSHIISSHDLKIHITFLKESILPVLDSPEDDAYIKRINSLKIPDEANLNDYYKSFKLFLDNKDTITTLAVRFKQLDYYSSLSISEQSWNYHQRTTETLEAVNEALEEARSEKTIISDVPAIFAQLMMNLEKDSQYPCIKLSLEVCKENYVKPIHLAANLLDPRYVGCSLSDKEIGDAMSFLSDYATKHSDSSGVVMKNVAEFKTRTGFFGKIDAVWNSVHLVEPRVWWQSFCSHLKVTPVAVRLLSAPCSVPQRTKINIPESKWANELDKERIIKHEKSRMNYYFRSKERTDEIHGMETSELIALVAVSCTLFLFLHTRDLNTKLQRMQRLNDDVTAFNHLTDKIETDRTAYASAQEYKEALEALRRNTGVERSKPQRTLESEIIRSEEVLQELTEEILPDPWELNNTARSDVELLFFNRVPKVGSQTFMELLRRLAIRNQFGFHRDAVQRVETIRLAPADQQVLASIVSAHTPPASYIKHVCYTNFTRFGYPSPIYVNVVRDPIERVISWYYYVRAPWYYVERKRAFPDLPLPDPAWLKKDFETCVLSGDRECRYIEGETHEGIGDHRRQTLFFCGHDPQCTPFNTAEALQRAKRVVEQQYAVVGVLEDMNSTLLAFERYVPRFFRGALRMYWEELNTFNRINRNAFKPPVSEEVKNIVRANFTREIEFYEFCKQRLHMQLKALRDPAITLPSTPSDRRRLTYDRL</sequence>
<keyword evidence="12" id="KW-0325">Glycoprotein</keyword>
<keyword evidence="10" id="KW-0333">Golgi apparatus</keyword>
<dbReference type="PANTHER" id="PTHR12129:SF20">
    <property type="entry name" value="HEPARAN SULFATE 2-O-SULFOTRANSFERASE PIPE"/>
    <property type="match status" value="1"/>
</dbReference>
<dbReference type="PANTHER" id="PTHR12129">
    <property type="entry name" value="HEPARAN SULFATE 2-O-SULFOTRANSFERASE"/>
    <property type="match status" value="1"/>
</dbReference>
<dbReference type="GO" id="GO:0008146">
    <property type="term" value="F:sulfotransferase activity"/>
    <property type="evidence" value="ECO:0007669"/>
    <property type="project" value="InterPro"/>
</dbReference>
<keyword evidence="3" id="KW-0808">Transferase</keyword>
<dbReference type="GO" id="GO:0008270">
    <property type="term" value="F:zinc ion binding"/>
    <property type="evidence" value="ECO:0007669"/>
    <property type="project" value="UniProtKB-KW"/>
</dbReference>
<dbReference type="FunFam" id="3.40.50.300:FF:001863">
    <property type="entry name" value="Heparan sulfate 2-o-sulfotransferase"/>
    <property type="match status" value="1"/>
</dbReference>
<keyword evidence="9" id="KW-1133">Transmembrane helix</keyword>
<dbReference type="InterPro" id="IPR003656">
    <property type="entry name" value="Znf_BED"/>
</dbReference>
<gene>
    <name evidence="15" type="ORF">PIBRA_LOCUS9179</name>
</gene>
<dbReference type="Proteomes" id="UP001152562">
    <property type="component" value="Unassembled WGS sequence"/>
</dbReference>
<evidence type="ECO:0000256" key="1">
    <source>
        <dbReference type="ARBA" id="ARBA00004323"/>
    </source>
</evidence>
<evidence type="ECO:0000313" key="16">
    <source>
        <dbReference type="Proteomes" id="UP001152562"/>
    </source>
</evidence>
<evidence type="ECO:0000259" key="14">
    <source>
        <dbReference type="PROSITE" id="PS50808"/>
    </source>
</evidence>
<evidence type="ECO:0000256" key="9">
    <source>
        <dbReference type="ARBA" id="ARBA00022989"/>
    </source>
</evidence>
<feature type="domain" description="BED-type" evidence="14">
    <location>
        <begin position="3"/>
        <end position="58"/>
    </location>
</feature>
<evidence type="ECO:0000256" key="3">
    <source>
        <dbReference type="ARBA" id="ARBA00022679"/>
    </source>
</evidence>
<dbReference type="GO" id="GO:0000139">
    <property type="term" value="C:Golgi membrane"/>
    <property type="evidence" value="ECO:0007669"/>
    <property type="project" value="UniProtKB-SubCell"/>
</dbReference>
<dbReference type="SMART" id="SM00614">
    <property type="entry name" value="ZnF_BED"/>
    <property type="match status" value="3"/>
</dbReference>
<reference evidence="15" key="1">
    <citation type="submission" date="2022-05" db="EMBL/GenBank/DDBJ databases">
        <authorList>
            <person name="Okamura Y."/>
        </authorList>
    </citation>
    <scope>NUCLEOTIDE SEQUENCE</scope>
</reference>
<evidence type="ECO:0000256" key="13">
    <source>
        <dbReference type="PROSITE-ProRule" id="PRU00027"/>
    </source>
</evidence>
<keyword evidence="7" id="KW-0862">Zinc</keyword>
<dbReference type="PROSITE" id="PS50808">
    <property type="entry name" value="ZF_BED"/>
    <property type="match status" value="3"/>
</dbReference>
<dbReference type="GO" id="GO:0003677">
    <property type="term" value="F:DNA binding"/>
    <property type="evidence" value="ECO:0007669"/>
    <property type="project" value="InterPro"/>
</dbReference>
<keyword evidence="16" id="KW-1185">Reference proteome</keyword>
<evidence type="ECO:0000313" key="15">
    <source>
        <dbReference type="EMBL" id="CAH4032834.1"/>
    </source>
</evidence>
<proteinExistence type="inferred from homology"/>
<keyword evidence="11" id="KW-0472">Membrane</keyword>
<dbReference type="AlphaFoldDB" id="A0A9P0TJG6"/>
<dbReference type="InterPro" id="IPR005331">
    <property type="entry name" value="Sulfotransferase"/>
</dbReference>
<comment type="subcellular location">
    <subcellularLocation>
        <location evidence="1">Golgi apparatus membrane</location>
        <topology evidence="1">Single-pass type II membrane protein</topology>
    </subcellularLocation>
</comment>
<dbReference type="EMBL" id="CALOZG010000029">
    <property type="protein sequence ID" value="CAH4032834.1"/>
    <property type="molecule type" value="Genomic_DNA"/>
</dbReference>
<keyword evidence="4" id="KW-0812">Transmembrane</keyword>
<evidence type="ECO:0000256" key="4">
    <source>
        <dbReference type="ARBA" id="ARBA00022692"/>
    </source>
</evidence>
<dbReference type="SUPFAM" id="SSF52540">
    <property type="entry name" value="P-loop containing nucleoside triphosphate hydrolases"/>
    <property type="match status" value="1"/>
</dbReference>
<organism evidence="15 16">
    <name type="scientific">Pieris brassicae</name>
    <name type="common">White butterfly</name>
    <name type="synonym">Large white butterfly</name>
    <dbReference type="NCBI Taxonomy" id="7116"/>
    <lineage>
        <taxon>Eukaryota</taxon>
        <taxon>Metazoa</taxon>
        <taxon>Ecdysozoa</taxon>
        <taxon>Arthropoda</taxon>
        <taxon>Hexapoda</taxon>
        <taxon>Insecta</taxon>
        <taxon>Pterygota</taxon>
        <taxon>Neoptera</taxon>
        <taxon>Endopterygota</taxon>
        <taxon>Lepidoptera</taxon>
        <taxon>Glossata</taxon>
        <taxon>Ditrysia</taxon>
        <taxon>Papilionoidea</taxon>
        <taxon>Pieridae</taxon>
        <taxon>Pierinae</taxon>
        <taxon>Pieris</taxon>
    </lineage>
</organism>
<feature type="domain" description="BED-type" evidence="14">
    <location>
        <begin position="266"/>
        <end position="322"/>
    </location>
</feature>
<dbReference type="InterPro" id="IPR027417">
    <property type="entry name" value="P-loop_NTPase"/>
</dbReference>
<keyword evidence="5" id="KW-0479">Metal-binding</keyword>
<dbReference type="Gene3D" id="3.40.50.300">
    <property type="entry name" value="P-loop containing nucleotide triphosphate hydrolases"/>
    <property type="match status" value="1"/>
</dbReference>
<comment type="similarity">
    <text evidence="2">Belongs to the sulfotransferase 3 family.</text>
</comment>
<dbReference type="InterPro" id="IPR012337">
    <property type="entry name" value="RNaseH-like_sf"/>
</dbReference>
<evidence type="ECO:0000256" key="12">
    <source>
        <dbReference type="ARBA" id="ARBA00023180"/>
    </source>
</evidence>
<dbReference type="SUPFAM" id="SSF53098">
    <property type="entry name" value="Ribonuclease H-like"/>
    <property type="match status" value="1"/>
</dbReference>
<evidence type="ECO:0000256" key="5">
    <source>
        <dbReference type="ARBA" id="ARBA00022723"/>
    </source>
</evidence>
<evidence type="ECO:0000256" key="8">
    <source>
        <dbReference type="ARBA" id="ARBA00022968"/>
    </source>
</evidence>